<protein>
    <submittedName>
        <fullName evidence="3">Gmad2 immunoglobulin-like domain-containing protein</fullName>
    </submittedName>
</protein>
<organism evidence="3 4">
    <name type="scientific">Pseudalkalibacillus berkeleyi</name>
    <dbReference type="NCBI Taxonomy" id="1069813"/>
    <lineage>
        <taxon>Bacteria</taxon>
        <taxon>Bacillati</taxon>
        <taxon>Bacillota</taxon>
        <taxon>Bacilli</taxon>
        <taxon>Bacillales</taxon>
        <taxon>Fictibacillaceae</taxon>
        <taxon>Pseudalkalibacillus</taxon>
    </lineage>
</organism>
<evidence type="ECO:0000259" key="2">
    <source>
        <dbReference type="Pfam" id="PF10648"/>
    </source>
</evidence>
<evidence type="ECO:0000256" key="1">
    <source>
        <dbReference type="SAM" id="MobiDB-lite"/>
    </source>
</evidence>
<reference evidence="3 4" key="1">
    <citation type="submission" date="2022-01" db="EMBL/GenBank/DDBJ databases">
        <title>Alkalihalobacillus sp. EGI L200015, a novel bacterium isolated from a salt lake sediment.</title>
        <authorList>
            <person name="Gao L."/>
            <person name="Fang B.-Z."/>
            <person name="Li W.-J."/>
        </authorList>
    </citation>
    <scope>NUCLEOTIDE SEQUENCE [LARGE SCALE GENOMIC DNA]</scope>
    <source>
        <strain evidence="3 4">KCTC 12718</strain>
    </source>
</reference>
<sequence length="150" mass="16806">MKRILVMVLVVMLGLGAYQMYSNQDIETPVTEDQQNGDDQKKDPTPEAPAENDAFKIESPRPNEMVSREFLFKGKARVFEASFQYELKDGENVIESDFLMASEGAPAWGDFEKTISVPESVSDQLVLKVFVESAKDGSEINIIEIPLKVE</sequence>
<feature type="region of interest" description="Disordered" evidence="1">
    <location>
        <begin position="29"/>
        <end position="59"/>
    </location>
</feature>
<feature type="domain" description="Bacterial spore germination immunoglobulin-like" evidence="2">
    <location>
        <begin position="56"/>
        <end position="138"/>
    </location>
</feature>
<keyword evidence="4" id="KW-1185">Reference proteome</keyword>
<evidence type="ECO:0000313" key="4">
    <source>
        <dbReference type="Proteomes" id="UP001649381"/>
    </source>
</evidence>
<dbReference type="Pfam" id="PF10648">
    <property type="entry name" value="Gmad2"/>
    <property type="match status" value="1"/>
</dbReference>
<proteinExistence type="predicted"/>
<dbReference type="RefSeq" id="WP_236336184.1">
    <property type="nucleotide sequence ID" value="NZ_JAKIJS010000001.1"/>
</dbReference>
<dbReference type="EMBL" id="JAKIJS010000001">
    <property type="protein sequence ID" value="MCF6138676.1"/>
    <property type="molecule type" value="Genomic_DNA"/>
</dbReference>
<name>A0ABS9H3J7_9BACL</name>
<dbReference type="Proteomes" id="UP001649381">
    <property type="component" value="Unassembled WGS sequence"/>
</dbReference>
<comment type="caution">
    <text evidence="3">The sequence shown here is derived from an EMBL/GenBank/DDBJ whole genome shotgun (WGS) entry which is preliminary data.</text>
</comment>
<accession>A0ABS9H3J7</accession>
<gene>
    <name evidence="3" type="ORF">L2716_13140</name>
</gene>
<evidence type="ECO:0000313" key="3">
    <source>
        <dbReference type="EMBL" id="MCF6138676.1"/>
    </source>
</evidence>
<dbReference type="InterPro" id="IPR018911">
    <property type="entry name" value="Gmad2_Ig-like_dom"/>
</dbReference>